<sequence>MAVRAQDAPLKFWQFYALGGQVASQVAWFEKTVADWSANDAWPPTLHGTGTEDYFNTAWCPTQTYSGPYHGIIAAGGPNWMEPVTLYHWHIEDPVIFHKNIRVTIEHGHANGRSDDISSVAFWYQSEPHQSFDKLPDVSERVPTFRAPFRNWSAVTNKTRS</sequence>
<organism evidence="1 2">
    <name type="scientific">Phyllobacterium myrsinacearum</name>
    <dbReference type="NCBI Taxonomy" id="28101"/>
    <lineage>
        <taxon>Bacteria</taxon>
        <taxon>Pseudomonadati</taxon>
        <taxon>Pseudomonadota</taxon>
        <taxon>Alphaproteobacteria</taxon>
        <taxon>Hyphomicrobiales</taxon>
        <taxon>Phyllobacteriaceae</taxon>
        <taxon>Phyllobacterium</taxon>
    </lineage>
</organism>
<dbReference type="Pfam" id="PF11175">
    <property type="entry name" value="DUF2961"/>
    <property type="match status" value="1"/>
</dbReference>
<evidence type="ECO:0008006" key="3">
    <source>
        <dbReference type="Google" id="ProtNLM"/>
    </source>
</evidence>
<dbReference type="InterPro" id="IPR021345">
    <property type="entry name" value="DUF2961"/>
</dbReference>
<dbReference type="AlphaFoldDB" id="A0A839EKY4"/>
<keyword evidence="2" id="KW-1185">Reference proteome</keyword>
<evidence type="ECO:0000313" key="1">
    <source>
        <dbReference type="EMBL" id="MBA8879489.1"/>
    </source>
</evidence>
<proteinExistence type="predicted"/>
<evidence type="ECO:0000313" key="2">
    <source>
        <dbReference type="Proteomes" id="UP000549052"/>
    </source>
</evidence>
<name>A0A839EKY4_9HYPH</name>
<gene>
    <name evidence="1" type="ORF">FHW16_003208</name>
</gene>
<comment type="caution">
    <text evidence="1">The sequence shown here is derived from an EMBL/GenBank/DDBJ whole genome shotgun (WGS) entry which is preliminary data.</text>
</comment>
<dbReference type="Gene3D" id="2.60.120.1390">
    <property type="match status" value="1"/>
</dbReference>
<protein>
    <recommendedName>
        <fullName evidence="3">DUF2961 domain-containing protein</fullName>
    </recommendedName>
</protein>
<reference evidence="1 2" key="1">
    <citation type="submission" date="2020-07" db="EMBL/GenBank/DDBJ databases">
        <title>Genomic Encyclopedia of Type Strains, Phase IV (KMG-V): Genome sequencing to study the core and pangenomes of soil and plant-associated prokaryotes.</title>
        <authorList>
            <person name="Whitman W."/>
        </authorList>
    </citation>
    <scope>NUCLEOTIDE SEQUENCE [LARGE SCALE GENOMIC DNA]</scope>
    <source>
        <strain evidence="1 2">AN3</strain>
    </source>
</reference>
<dbReference type="RefSeq" id="WP_246711796.1">
    <property type="nucleotide sequence ID" value="NZ_JACGXN010000004.1"/>
</dbReference>
<dbReference type="Proteomes" id="UP000549052">
    <property type="component" value="Unassembled WGS sequence"/>
</dbReference>
<dbReference type="EMBL" id="JACGXN010000004">
    <property type="protein sequence ID" value="MBA8879489.1"/>
    <property type="molecule type" value="Genomic_DNA"/>
</dbReference>
<accession>A0A839EKY4</accession>